<reference evidence="15" key="2">
    <citation type="submission" date="2023-05" db="EMBL/GenBank/DDBJ databases">
        <authorList>
            <consortium name="Lawrence Berkeley National Laboratory"/>
            <person name="Steindorff A."/>
            <person name="Hensen N."/>
            <person name="Bonometti L."/>
            <person name="Westerberg I."/>
            <person name="Brannstrom I.O."/>
            <person name="Guillou S."/>
            <person name="Cros-Aarteil S."/>
            <person name="Calhoun S."/>
            <person name="Haridas S."/>
            <person name="Kuo A."/>
            <person name="Mondo S."/>
            <person name="Pangilinan J."/>
            <person name="Riley R."/>
            <person name="Labutti K."/>
            <person name="Andreopoulos B."/>
            <person name="Lipzen A."/>
            <person name="Chen C."/>
            <person name="Yanf M."/>
            <person name="Daum C."/>
            <person name="Ng V."/>
            <person name="Clum A."/>
            <person name="Ohm R."/>
            <person name="Martin F."/>
            <person name="Silar P."/>
            <person name="Natvig D."/>
            <person name="Lalanne C."/>
            <person name="Gautier V."/>
            <person name="Ament-Velasquez S.L."/>
            <person name="Kruys A."/>
            <person name="Hutchinson M.I."/>
            <person name="Powell A.J."/>
            <person name="Barry K."/>
            <person name="Miller A.N."/>
            <person name="Grigoriev I.V."/>
            <person name="Debuchy R."/>
            <person name="Gladieux P."/>
            <person name="Thoren M.H."/>
            <person name="Johannesson H."/>
        </authorList>
    </citation>
    <scope>NUCLEOTIDE SEQUENCE</scope>
    <source>
        <strain evidence="15">CBS 538.74</strain>
    </source>
</reference>
<evidence type="ECO:0000256" key="1">
    <source>
        <dbReference type="ARBA" id="ARBA00003555"/>
    </source>
</evidence>
<evidence type="ECO:0000256" key="5">
    <source>
        <dbReference type="ARBA" id="ARBA00015035"/>
    </source>
</evidence>
<comment type="pathway">
    <text evidence="2">Cofactor biosynthesis; riboflavin biosynthesis.</text>
</comment>
<evidence type="ECO:0000313" key="16">
    <source>
        <dbReference type="Proteomes" id="UP001302745"/>
    </source>
</evidence>
<evidence type="ECO:0000259" key="14">
    <source>
        <dbReference type="Pfam" id="PF01872"/>
    </source>
</evidence>
<dbReference type="Proteomes" id="UP001302745">
    <property type="component" value="Unassembled WGS sequence"/>
</dbReference>
<dbReference type="GO" id="GO:0008703">
    <property type="term" value="F:5-amino-6-(5-phosphoribosylamino)uracil reductase activity"/>
    <property type="evidence" value="ECO:0007669"/>
    <property type="project" value="InterPro"/>
</dbReference>
<feature type="region of interest" description="Disordered" evidence="13">
    <location>
        <begin position="18"/>
        <end position="56"/>
    </location>
</feature>
<comment type="caution">
    <text evidence="15">The sequence shown here is derived from an EMBL/GenBank/DDBJ whole genome shotgun (WGS) entry which is preliminary data.</text>
</comment>
<dbReference type="InterPro" id="IPR024072">
    <property type="entry name" value="DHFR-like_dom_sf"/>
</dbReference>
<dbReference type="SUPFAM" id="SSF53597">
    <property type="entry name" value="Dihydrofolate reductase-like"/>
    <property type="match status" value="1"/>
</dbReference>
<dbReference type="PANTHER" id="PTHR38011">
    <property type="entry name" value="DIHYDROFOLATE REDUCTASE FAMILY PROTEIN (AFU_ORTHOLOGUE AFUA_8G06820)"/>
    <property type="match status" value="1"/>
</dbReference>
<evidence type="ECO:0000256" key="10">
    <source>
        <dbReference type="ARBA" id="ARBA00031630"/>
    </source>
</evidence>
<dbReference type="InterPro" id="IPR050765">
    <property type="entry name" value="Riboflavin_Biosynth_HTPR"/>
</dbReference>
<proteinExistence type="inferred from homology"/>
<evidence type="ECO:0000256" key="4">
    <source>
        <dbReference type="ARBA" id="ARBA00012851"/>
    </source>
</evidence>
<accession>A0AAN6ZRL4</accession>
<feature type="non-terminal residue" evidence="15">
    <location>
        <position position="80"/>
    </location>
</feature>
<dbReference type="InterPro" id="IPR002734">
    <property type="entry name" value="RibDG_C"/>
</dbReference>
<evidence type="ECO:0000256" key="7">
    <source>
        <dbReference type="ARBA" id="ARBA00022857"/>
    </source>
</evidence>
<name>A0AAN6ZRL4_9PEZI</name>
<feature type="compositionally biased region" description="Polar residues" evidence="13">
    <location>
        <begin position="30"/>
        <end position="46"/>
    </location>
</feature>
<evidence type="ECO:0000256" key="3">
    <source>
        <dbReference type="ARBA" id="ARBA00009723"/>
    </source>
</evidence>
<comment type="catalytic activity">
    <reaction evidence="12">
        <text>2,5-diamino-6-(1-D-ribitylamino)pyrimidin-4(3H)-one 5'-phosphate + NADP(+) = 2,5-diamino-6-(1-D-ribosylamino)pyrimidin-4(3H)-one 5'-phosphate + NADPH + H(+)</text>
        <dbReference type="Rhea" id="RHEA:27278"/>
        <dbReference type="ChEBI" id="CHEBI:15378"/>
        <dbReference type="ChEBI" id="CHEBI:57783"/>
        <dbReference type="ChEBI" id="CHEBI:58349"/>
        <dbReference type="ChEBI" id="CHEBI:58890"/>
        <dbReference type="ChEBI" id="CHEBI:59545"/>
        <dbReference type="EC" id="1.1.1.302"/>
    </reaction>
</comment>
<evidence type="ECO:0000256" key="12">
    <source>
        <dbReference type="ARBA" id="ARBA00049020"/>
    </source>
</evidence>
<feature type="domain" description="Bacterial bifunctional deaminase-reductase C-terminal" evidence="14">
    <location>
        <begin position="2"/>
        <end position="60"/>
    </location>
</feature>
<keyword evidence="8" id="KW-0560">Oxidoreductase</keyword>
<dbReference type="GO" id="GO:0009231">
    <property type="term" value="P:riboflavin biosynthetic process"/>
    <property type="evidence" value="ECO:0007669"/>
    <property type="project" value="UniProtKB-KW"/>
</dbReference>
<organism evidence="15 16">
    <name type="scientific">Chaetomidium leptoderma</name>
    <dbReference type="NCBI Taxonomy" id="669021"/>
    <lineage>
        <taxon>Eukaryota</taxon>
        <taxon>Fungi</taxon>
        <taxon>Dikarya</taxon>
        <taxon>Ascomycota</taxon>
        <taxon>Pezizomycotina</taxon>
        <taxon>Sordariomycetes</taxon>
        <taxon>Sordariomycetidae</taxon>
        <taxon>Sordariales</taxon>
        <taxon>Chaetomiaceae</taxon>
        <taxon>Chaetomidium</taxon>
    </lineage>
</organism>
<dbReference type="PANTHER" id="PTHR38011:SF7">
    <property type="entry name" value="2,5-DIAMINO-6-RIBOSYLAMINO-4(3H)-PYRIMIDINONE 5'-PHOSPHATE REDUCTASE"/>
    <property type="match status" value="1"/>
</dbReference>
<protein>
    <recommendedName>
        <fullName evidence="5">2,5-diamino-6-ribosylamino-4(3H)-pyrimidinone 5'-phosphate reductase</fullName>
        <ecNumber evidence="4">1.1.1.302</ecNumber>
    </recommendedName>
    <alternativeName>
        <fullName evidence="10">2,5-diamino-6-(5-phospho-D-ribosylamino)pyrimidin-4(3H)-one reductase</fullName>
    </alternativeName>
    <alternativeName>
        <fullName evidence="9">2,5-diamino-6-ribitylamino-4(3H)-pyrimidinone 5'-phosphate synthase</fullName>
    </alternativeName>
</protein>
<evidence type="ECO:0000256" key="8">
    <source>
        <dbReference type="ARBA" id="ARBA00023002"/>
    </source>
</evidence>
<evidence type="ECO:0000256" key="11">
    <source>
        <dbReference type="ARBA" id="ARBA00047550"/>
    </source>
</evidence>
<evidence type="ECO:0000256" key="9">
    <source>
        <dbReference type="ARBA" id="ARBA00030073"/>
    </source>
</evidence>
<comment type="similarity">
    <text evidence="3">Belongs to the HTP reductase family.</text>
</comment>
<dbReference type="Gene3D" id="3.40.430.10">
    <property type="entry name" value="Dihydrofolate Reductase, subunit A"/>
    <property type="match status" value="1"/>
</dbReference>
<dbReference type="AlphaFoldDB" id="A0AAN6ZRL4"/>
<dbReference type="Pfam" id="PF01872">
    <property type="entry name" value="RibD_C"/>
    <property type="match status" value="1"/>
</dbReference>
<sequence length="80" mass="8384">MTHFLRARHDAILVGAGTAVADDPGLNSRLAPSSSSLGGKTRQQQPRPVVLDPSGRWDVGEQSRVVKAAKAGEGLGPWVV</sequence>
<gene>
    <name evidence="15" type="ORF">C8A00DRAFT_39098</name>
</gene>
<comment type="function">
    <text evidence="1">Catalyzes an early step in riboflavin biosynthesis, the NADPH-dependent reduction of the ribose side chain of 2,5-diamino-6-ribosylamino-4(3H)-pyrimidinone 5'-phosphate, yielding 2,5-diamino-6-ribitylamino-4(3H)-pyrimidinone 5'-phosphate.</text>
</comment>
<keyword evidence="16" id="KW-1185">Reference proteome</keyword>
<comment type="catalytic activity">
    <reaction evidence="11">
        <text>2,5-diamino-6-(1-D-ribitylamino)pyrimidin-4(3H)-one 5'-phosphate + NAD(+) = 2,5-diamino-6-(1-D-ribosylamino)pyrimidin-4(3H)-one 5'-phosphate + NADH + H(+)</text>
        <dbReference type="Rhea" id="RHEA:27274"/>
        <dbReference type="ChEBI" id="CHEBI:15378"/>
        <dbReference type="ChEBI" id="CHEBI:57540"/>
        <dbReference type="ChEBI" id="CHEBI:57945"/>
        <dbReference type="ChEBI" id="CHEBI:58890"/>
        <dbReference type="ChEBI" id="CHEBI:59545"/>
        <dbReference type="EC" id="1.1.1.302"/>
    </reaction>
</comment>
<keyword evidence="6" id="KW-0686">Riboflavin biosynthesis</keyword>
<keyword evidence="7" id="KW-0521">NADP</keyword>
<dbReference type="EC" id="1.1.1.302" evidence="4"/>
<evidence type="ECO:0000256" key="6">
    <source>
        <dbReference type="ARBA" id="ARBA00022619"/>
    </source>
</evidence>
<evidence type="ECO:0000313" key="15">
    <source>
        <dbReference type="EMBL" id="KAK4148357.1"/>
    </source>
</evidence>
<dbReference type="EMBL" id="MU857488">
    <property type="protein sequence ID" value="KAK4148357.1"/>
    <property type="molecule type" value="Genomic_DNA"/>
</dbReference>
<reference evidence="15" key="1">
    <citation type="journal article" date="2023" name="Mol. Phylogenet. Evol.">
        <title>Genome-scale phylogeny and comparative genomics of the fungal order Sordariales.</title>
        <authorList>
            <person name="Hensen N."/>
            <person name="Bonometti L."/>
            <person name="Westerberg I."/>
            <person name="Brannstrom I.O."/>
            <person name="Guillou S."/>
            <person name="Cros-Aarteil S."/>
            <person name="Calhoun S."/>
            <person name="Haridas S."/>
            <person name="Kuo A."/>
            <person name="Mondo S."/>
            <person name="Pangilinan J."/>
            <person name="Riley R."/>
            <person name="LaButti K."/>
            <person name="Andreopoulos B."/>
            <person name="Lipzen A."/>
            <person name="Chen C."/>
            <person name="Yan M."/>
            <person name="Daum C."/>
            <person name="Ng V."/>
            <person name="Clum A."/>
            <person name="Steindorff A."/>
            <person name="Ohm R.A."/>
            <person name="Martin F."/>
            <person name="Silar P."/>
            <person name="Natvig D.O."/>
            <person name="Lalanne C."/>
            <person name="Gautier V."/>
            <person name="Ament-Velasquez S.L."/>
            <person name="Kruys A."/>
            <person name="Hutchinson M.I."/>
            <person name="Powell A.J."/>
            <person name="Barry K."/>
            <person name="Miller A.N."/>
            <person name="Grigoriev I.V."/>
            <person name="Debuchy R."/>
            <person name="Gladieux P."/>
            <person name="Hiltunen Thoren M."/>
            <person name="Johannesson H."/>
        </authorList>
    </citation>
    <scope>NUCLEOTIDE SEQUENCE</scope>
    <source>
        <strain evidence="15">CBS 538.74</strain>
    </source>
</reference>
<evidence type="ECO:0000256" key="13">
    <source>
        <dbReference type="SAM" id="MobiDB-lite"/>
    </source>
</evidence>
<evidence type="ECO:0000256" key="2">
    <source>
        <dbReference type="ARBA" id="ARBA00005104"/>
    </source>
</evidence>